<protein>
    <submittedName>
        <fullName evidence="11">Src1 protein</fullName>
    </submittedName>
</protein>
<dbReference type="Pfam" id="PF12949">
    <property type="entry name" value="HeH"/>
    <property type="match status" value="1"/>
</dbReference>
<dbReference type="PANTHER" id="PTHR47808">
    <property type="entry name" value="INNER NUCLEAR MEMBRANE PROTEIN HEH2-RELATED"/>
    <property type="match status" value="1"/>
</dbReference>
<dbReference type="InterPro" id="IPR018996">
    <property type="entry name" value="Man1/Src1-like_C"/>
</dbReference>
<evidence type="ECO:0000256" key="3">
    <source>
        <dbReference type="ARBA" id="ARBA00022692"/>
    </source>
</evidence>
<dbReference type="Proteomes" id="UP001378960">
    <property type="component" value="Unassembled WGS sequence"/>
</dbReference>
<feature type="compositionally biased region" description="Acidic residues" evidence="7">
    <location>
        <begin position="117"/>
        <end position="126"/>
    </location>
</feature>
<dbReference type="GO" id="GO:0003682">
    <property type="term" value="F:chromatin binding"/>
    <property type="evidence" value="ECO:0007669"/>
    <property type="project" value="InterPro"/>
</dbReference>
<dbReference type="GO" id="GO:0005637">
    <property type="term" value="C:nuclear inner membrane"/>
    <property type="evidence" value="ECO:0007669"/>
    <property type="project" value="UniProtKB-SubCell"/>
</dbReference>
<feature type="region of interest" description="Disordered" evidence="7">
    <location>
        <begin position="76"/>
        <end position="152"/>
    </location>
</feature>
<dbReference type="Gene3D" id="1.10.10.1180">
    <property type="entry name" value="MAN1, winged-helix domain"/>
    <property type="match status" value="1"/>
</dbReference>
<evidence type="ECO:0000256" key="2">
    <source>
        <dbReference type="ARBA" id="ARBA00022553"/>
    </source>
</evidence>
<feature type="domain" description="Man1/Src1-like C-terminal" evidence="9">
    <location>
        <begin position="404"/>
        <end position="710"/>
    </location>
</feature>
<dbReference type="InterPro" id="IPR025856">
    <property type="entry name" value="HeH/LEM_domain"/>
</dbReference>
<dbReference type="GO" id="GO:0071763">
    <property type="term" value="P:nuclear membrane organization"/>
    <property type="evidence" value="ECO:0007669"/>
    <property type="project" value="TreeGrafter"/>
</dbReference>
<gene>
    <name evidence="11" type="ORF">DAPK24_022390</name>
</gene>
<evidence type="ECO:0000256" key="1">
    <source>
        <dbReference type="ARBA" id="ARBA00004540"/>
    </source>
</evidence>
<keyword evidence="2" id="KW-0597">Phosphoprotein</keyword>
<dbReference type="EMBL" id="BTGB01000002">
    <property type="protein sequence ID" value="GMM45664.1"/>
    <property type="molecule type" value="Genomic_DNA"/>
</dbReference>
<keyword evidence="4 8" id="KW-1133">Transmembrane helix</keyword>
<feature type="compositionally biased region" description="Basic and acidic residues" evidence="7">
    <location>
        <begin position="202"/>
        <end position="212"/>
    </location>
</feature>
<keyword evidence="3 8" id="KW-0812">Transmembrane</keyword>
<comment type="subcellular location">
    <subcellularLocation>
        <location evidence="1">Nucleus inner membrane</location>
    </subcellularLocation>
</comment>
<feature type="transmembrane region" description="Helical" evidence="8">
    <location>
        <begin position="395"/>
        <end position="415"/>
    </location>
</feature>
<keyword evidence="5 8" id="KW-0472">Membrane</keyword>
<evidence type="ECO:0000313" key="12">
    <source>
        <dbReference type="Proteomes" id="UP001378960"/>
    </source>
</evidence>
<evidence type="ECO:0000256" key="7">
    <source>
        <dbReference type="SAM" id="MobiDB-lite"/>
    </source>
</evidence>
<dbReference type="InterPro" id="IPR041885">
    <property type="entry name" value="MAN1_winged_helix_dom"/>
</dbReference>
<proteinExistence type="predicted"/>
<feature type="domain" description="HeH/LEM" evidence="10">
    <location>
        <begin position="10"/>
        <end position="43"/>
    </location>
</feature>
<sequence>MNYTDENFNPSTLRVVDLRKLLTQFDIQWTTKDRKADLIKLFNSKLVPKLTEKNNNIEDTSNTLVRVKSEPIDDPKDLIPIPIPENKPRNTTTRNNDEKLWKSLILPPSDNSNNIDNNDDNDDENSLDNLHPTEGLVIGQKRKHDDISMTNDDTTYSNVLQKRIKRKRLPSISESKKPIKIKNTNLFDRNSELKLDSTFEKTDNDNDIDHQRQHQVTNTVNYSPPDDHKYQYKQPSTNPIANSTFNEDNDILNHINDTNDTIITHRDEPSVSPPPVSPLPPPQVLTGPINNITVEKDIKVKLEQINSLRNEIKDDIKLITNGNTTTNELESTENINSSTTFSTSLNNITFEDDSELLTKLQNEFQIENSRIEIESDKELNKLNNYEKFKYYKFQYLKIIFIWLTVLLLSFIFLIYRQERIQVGFCGHERETPPNLLKNLLNLHLKCINCPPHAICSENSKIECLPDYTLTKGFFYVSSLIPTYATCKLDSTKIKRINKIVKSVADYLSERNGTYKCGEGSDEEVGLKWDQIIEIINQKLLIDINDENYDYFWNKVKLVLTTRTDIKFNNELIRSISMNKVPFKCRIKKFIITILLKYKLYILTITSLLTFISYIFYKINEIQRQNECYRYIVKDSITKLQQQRKNVTNGVKYIAKIQLRDFYLPQLHTLPRNSRQKVWAKAVRTIEKNSNVLVEDVEIQGEMVRVWTWSGVY</sequence>
<evidence type="ECO:0000256" key="4">
    <source>
        <dbReference type="ARBA" id="ARBA00022989"/>
    </source>
</evidence>
<keyword evidence="12" id="KW-1185">Reference proteome</keyword>
<dbReference type="CDD" id="cd12935">
    <property type="entry name" value="LEM_like"/>
    <property type="match status" value="1"/>
</dbReference>
<comment type="caution">
    <text evidence="11">The sequence shown here is derived from an EMBL/GenBank/DDBJ whole genome shotgun (WGS) entry which is preliminary data.</text>
</comment>
<dbReference type="PANTHER" id="PTHR47808:SF2">
    <property type="entry name" value="LEM DOMAIN-CONTAINING PROTEIN 2"/>
    <property type="match status" value="1"/>
</dbReference>
<accession>A0AAV5R4X4</accession>
<reference evidence="11 12" key="1">
    <citation type="journal article" date="2023" name="Elife">
        <title>Identification of key yeast species and microbe-microbe interactions impacting larval growth of Drosophila in the wild.</title>
        <authorList>
            <person name="Mure A."/>
            <person name="Sugiura Y."/>
            <person name="Maeda R."/>
            <person name="Honda K."/>
            <person name="Sakurai N."/>
            <person name="Takahashi Y."/>
            <person name="Watada M."/>
            <person name="Katoh T."/>
            <person name="Gotoh A."/>
            <person name="Gotoh Y."/>
            <person name="Taniguchi I."/>
            <person name="Nakamura K."/>
            <person name="Hayashi T."/>
            <person name="Katayama T."/>
            <person name="Uemura T."/>
            <person name="Hattori Y."/>
        </authorList>
    </citation>
    <scope>NUCLEOTIDE SEQUENCE [LARGE SCALE GENOMIC DNA]</scope>
    <source>
        <strain evidence="11 12">PK-24</strain>
    </source>
</reference>
<evidence type="ECO:0000259" key="10">
    <source>
        <dbReference type="Pfam" id="PF12949"/>
    </source>
</evidence>
<feature type="region of interest" description="Disordered" evidence="7">
    <location>
        <begin position="202"/>
        <end position="227"/>
    </location>
</feature>
<feature type="transmembrane region" description="Helical" evidence="8">
    <location>
        <begin position="597"/>
        <end position="616"/>
    </location>
</feature>
<name>A0AAV5R4X4_PICKL</name>
<dbReference type="GO" id="GO:0005783">
    <property type="term" value="C:endoplasmic reticulum"/>
    <property type="evidence" value="ECO:0007669"/>
    <property type="project" value="TreeGrafter"/>
</dbReference>
<dbReference type="GO" id="GO:0034399">
    <property type="term" value="C:nuclear periphery"/>
    <property type="evidence" value="ECO:0007669"/>
    <property type="project" value="TreeGrafter"/>
</dbReference>
<evidence type="ECO:0000256" key="5">
    <source>
        <dbReference type="ARBA" id="ARBA00023136"/>
    </source>
</evidence>
<dbReference type="AlphaFoldDB" id="A0AAV5R4X4"/>
<dbReference type="Pfam" id="PF09402">
    <property type="entry name" value="MSC"/>
    <property type="match status" value="1"/>
</dbReference>
<evidence type="ECO:0000259" key="9">
    <source>
        <dbReference type="Pfam" id="PF09402"/>
    </source>
</evidence>
<dbReference type="InterPro" id="IPR044780">
    <property type="entry name" value="Heh2/Src1"/>
</dbReference>
<organism evidence="11 12">
    <name type="scientific">Pichia kluyveri</name>
    <name type="common">Yeast</name>
    <dbReference type="NCBI Taxonomy" id="36015"/>
    <lineage>
        <taxon>Eukaryota</taxon>
        <taxon>Fungi</taxon>
        <taxon>Dikarya</taxon>
        <taxon>Ascomycota</taxon>
        <taxon>Saccharomycotina</taxon>
        <taxon>Pichiomycetes</taxon>
        <taxon>Pichiales</taxon>
        <taxon>Pichiaceae</taxon>
        <taxon>Pichia</taxon>
    </lineage>
</organism>
<evidence type="ECO:0000256" key="6">
    <source>
        <dbReference type="ARBA" id="ARBA00023242"/>
    </source>
</evidence>
<keyword evidence="6" id="KW-0539">Nucleus</keyword>
<evidence type="ECO:0000256" key="8">
    <source>
        <dbReference type="SAM" id="Phobius"/>
    </source>
</evidence>
<evidence type="ECO:0000313" key="11">
    <source>
        <dbReference type="EMBL" id="GMM45664.1"/>
    </source>
</evidence>